<evidence type="ECO:0000313" key="2">
    <source>
        <dbReference type="EMBL" id="KAJ9616699.1"/>
    </source>
</evidence>
<proteinExistence type="predicted"/>
<feature type="compositionally biased region" description="Basic and acidic residues" evidence="1">
    <location>
        <begin position="157"/>
        <end position="168"/>
    </location>
</feature>
<evidence type="ECO:0000313" key="3">
    <source>
        <dbReference type="Proteomes" id="UP001172673"/>
    </source>
</evidence>
<feature type="compositionally biased region" description="Basic residues" evidence="1">
    <location>
        <begin position="228"/>
        <end position="245"/>
    </location>
</feature>
<name>A0AA38XNH6_9EURO</name>
<feature type="region of interest" description="Disordered" evidence="1">
    <location>
        <begin position="1"/>
        <end position="81"/>
    </location>
</feature>
<keyword evidence="3" id="KW-1185">Reference proteome</keyword>
<organism evidence="2 3">
    <name type="scientific">Cladophialophora chaetospira</name>
    <dbReference type="NCBI Taxonomy" id="386627"/>
    <lineage>
        <taxon>Eukaryota</taxon>
        <taxon>Fungi</taxon>
        <taxon>Dikarya</taxon>
        <taxon>Ascomycota</taxon>
        <taxon>Pezizomycotina</taxon>
        <taxon>Eurotiomycetes</taxon>
        <taxon>Chaetothyriomycetidae</taxon>
        <taxon>Chaetothyriales</taxon>
        <taxon>Herpotrichiellaceae</taxon>
        <taxon>Cladophialophora</taxon>
    </lineage>
</organism>
<dbReference type="AlphaFoldDB" id="A0AA38XNH6"/>
<gene>
    <name evidence="2" type="ORF">H2200_000418</name>
</gene>
<protein>
    <submittedName>
        <fullName evidence="2">Uncharacterized protein</fullName>
    </submittedName>
</protein>
<comment type="caution">
    <text evidence="2">The sequence shown here is derived from an EMBL/GenBank/DDBJ whole genome shotgun (WGS) entry which is preliminary data.</text>
</comment>
<sequence length="306" mass="32690">MDTVNSSSVTAEPAQTVTTGVSQIESKTESATPQKIDNVNPATTPQSSTTEVASPETNGIPSNNKSHHASKGPRPPPKFDAATEDRVRELMSKARRVANGGNNAFKTDEDVYDLALLTNNLVQLMNAAYIATDTIVRGVSYMQGESHAHAKTAMSRARQDRRDQKAAEEALNDTANQAPAQADAKEPTPTSGDSKHTEVATSPDSNKENAAPVTADEQHNGGSLQNKNSKKKRNWNNRRTYNKRKTSADHKAQENKVDGPADDVAEAKDNAGGKEAVNEDKPEMSGTETTAEKTVAGQDVVVAVKA</sequence>
<evidence type="ECO:0000256" key="1">
    <source>
        <dbReference type="SAM" id="MobiDB-lite"/>
    </source>
</evidence>
<dbReference type="Proteomes" id="UP001172673">
    <property type="component" value="Unassembled WGS sequence"/>
</dbReference>
<feature type="compositionally biased region" description="Polar residues" evidence="1">
    <location>
        <begin position="1"/>
        <end position="64"/>
    </location>
</feature>
<accession>A0AA38XNH6</accession>
<dbReference type="EMBL" id="JAPDRK010000001">
    <property type="protein sequence ID" value="KAJ9616699.1"/>
    <property type="molecule type" value="Genomic_DNA"/>
</dbReference>
<feature type="compositionally biased region" description="Basic and acidic residues" evidence="1">
    <location>
        <begin position="246"/>
        <end position="283"/>
    </location>
</feature>
<reference evidence="2" key="1">
    <citation type="submission" date="2022-10" db="EMBL/GenBank/DDBJ databases">
        <title>Culturing micro-colonial fungi from biological soil crusts in the Mojave desert and describing Neophaeococcomyces mojavensis, and introducing the new genera and species Taxawa tesnikishii.</title>
        <authorList>
            <person name="Kurbessoian T."/>
            <person name="Stajich J.E."/>
        </authorList>
    </citation>
    <scope>NUCLEOTIDE SEQUENCE</scope>
    <source>
        <strain evidence="2">TK_41</strain>
    </source>
</reference>
<feature type="region of interest" description="Disordered" evidence="1">
    <location>
        <begin position="147"/>
        <end position="292"/>
    </location>
</feature>